<evidence type="ECO:0000313" key="8">
    <source>
        <dbReference type="EMBL" id="MFA0813801.1"/>
    </source>
</evidence>
<evidence type="ECO:0000256" key="3">
    <source>
        <dbReference type="ARBA" id="ARBA00022692"/>
    </source>
</evidence>
<dbReference type="SUPFAM" id="SSF103473">
    <property type="entry name" value="MFS general substrate transporter"/>
    <property type="match status" value="1"/>
</dbReference>
<dbReference type="InterPro" id="IPR011701">
    <property type="entry name" value="MFS"/>
</dbReference>
<dbReference type="Pfam" id="PF07690">
    <property type="entry name" value="MFS_1"/>
    <property type="match status" value="1"/>
</dbReference>
<evidence type="ECO:0000256" key="1">
    <source>
        <dbReference type="ARBA" id="ARBA00004651"/>
    </source>
</evidence>
<dbReference type="PANTHER" id="PTHR23513:SF6">
    <property type="entry name" value="MAJOR FACILITATOR SUPERFAMILY ASSOCIATED DOMAIN-CONTAINING PROTEIN"/>
    <property type="match status" value="1"/>
</dbReference>
<sequence>MTSDVYIDNEETTAIKKNKSFKLLTFSSLFSLLGDQLTLLTLPWIVLSLTSDSLILGSVIGALGLPMTILMLFGGVLVDRFSPRNILLTTKLVSSVILLTAAFLLYKEMLTLPLLYVLVFLLGTCTAFAAPAASSILPRIVEQQSLQSANGTLMFLRSLATLIGPILAGVILSSSTSQDGAVQTESMALAFMINGLGFLASAFFIYRLLIEHTYKASGQTIFKDLVSAFRYTWNQKQLRLVIIYATLTGLFVSGPIQVALPLFVKEQLQGGPGTLGFLMSASALGGMLGMLIATRVPQIGRLTLGFTLLVVDLIVGIALMGFSTIENIQFAALVLLMLQVLTGYVQVALVTWIQSQSSPEMLGRVMSIVMFTIVGLLPLSAAMAGYFLTFYESDTIFSLSGISLACVSLLALVLTDMSRIKRVKVA</sequence>
<evidence type="ECO:0000259" key="7">
    <source>
        <dbReference type="PROSITE" id="PS50850"/>
    </source>
</evidence>
<feature type="transmembrane region" description="Helical" evidence="6">
    <location>
        <begin position="112"/>
        <end position="133"/>
    </location>
</feature>
<reference evidence="8 9" key="1">
    <citation type="submission" date="2024-08" db="EMBL/GenBank/DDBJ databases">
        <authorList>
            <person name="Ishaq N."/>
        </authorList>
    </citation>
    <scope>NUCLEOTIDE SEQUENCE [LARGE SCALE GENOMIC DNA]</scope>
    <source>
        <strain evidence="8 9">DSM 18651</strain>
    </source>
</reference>
<organism evidence="8 9">
    <name type="scientific">Microbulbifer epialgicus</name>
    <dbReference type="NCBI Taxonomy" id="393907"/>
    <lineage>
        <taxon>Bacteria</taxon>
        <taxon>Pseudomonadati</taxon>
        <taxon>Pseudomonadota</taxon>
        <taxon>Gammaproteobacteria</taxon>
        <taxon>Cellvibrionales</taxon>
        <taxon>Microbulbiferaceae</taxon>
        <taxon>Microbulbifer</taxon>
    </lineage>
</organism>
<feature type="transmembrane region" description="Helical" evidence="6">
    <location>
        <begin position="53"/>
        <end position="78"/>
    </location>
</feature>
<feature type="transmembrane region" description="Helical" evidence="6">
    <location>
        <begin position="275"/>
        <end position="293"/>
    </location>
</feature>
<proteinExistence type="predicted"/>
<feature type="domain" description="Major facilitator superfamily (MFS) profile" evidence="7">
    <location>
        <begin position="20"/>
        <end position="419"/>
    </location>
</feature>
<gene>
    <name evidence="8" type="ORF">ACCI49_23255</name>
</gene>
<evidence type="ECO:0000313" key="9">
    <source>
        <dbReference type="Proteomes" id="UP001569428"/>
    </source>
</evidence>
<feature type="transmembrane region" description="Helical" evidence="6">
    <location>
        <begin position="23"/>
        <end position="47"/>
    </location>
</feature>
<feature type="transmembrane region" description="Helical" evidence="6">
    <location>
        <begin position="187"/>
        <end position="209"/>
    </location>
</feature>
<keyword evidence="4 6" id="KW-1133">Transmembrane helix</keyword>
<feature type="transmembrane region" description="Helical" evidence="6">
    <location>
        <begin position="85"/>
        <end position="106"/>
    </location>
</feature>
<dbReference type="PROSITE" id="PS50850">
    <property type="entry name" value="MFS"/>
    <property type="match status" value="1"/>
</dbReference>
<evidence type="ECO:0000256" key="6">
    <source>
        <dbReference type="SAM" id="Phobius"/>
    </source>
</evidence>
<dbReference type="EMBL" id="JBGMEK010000142">
    <property type="protein sequence ID" value="MFA0813801.1"/>
    <property type="molecule type" value="Genomic_DNA"/>
</dbReference>
<feature type="transmembrane region" description="Helical" evidence="6">
    <location>
        <begin position="365"/>
        <end position="389"/>
    </location>
</feature>
<comment type="subcellular location">
    <subcellularLocation>
        <location evidence="1">Cell membrane</location>
        <topology evidence="1">Multi-pass membrane protein</topology>
    </subcellularLocation>
</comment>
<feature type="transmembrane region" description="Helical" evidence="6">
    <location>
        <begin position="302"/>
        <end position="322"/>
    </location>
</feature>
<feature type="transmembrane region" description="Helical" evidence="6">
    <location>
        <begin position="328"/>
        <end position="353"/>
    </location>
</feature>
<dbReference type="InterPro" id="IPR036259">
    <property type="entry name" value="MFS_trans_sf"/>
</dbReference>
<evidence type="ECO:0000256" key="5">
    <source>
        <dbReference type="ARBA" id="ARBA00023136"/>
    </source>
</evidence>
<evidence type="ECO:0000256" key="2">
    <source>
        <dbReference type="ARBA" id="ARBA00022475"/>
    </source>
</evidence>
<keyword evidence="9" id="KW-1185">Reference proteome</keyword>
<dbReference type="CDD" id="cd06173">
    <property type="entry name" value="MFS_MefA_like"/>
    <property type="match status" value="1"/>
</dbReference>
<protein>
    <submittedName>
        <fullName evidence="8">MFS transporter</fullName>
    </submittedName>
</protein>
<accession>A0ABV4P6S4</accession>
<feature type="transmembrane region" description="Helical" evidence="6">
    <location>
        <begin position="240"/>
        <end position="263"/>
    </location>
</feature>
<dbReference type="Gene3D" id="1.20.1250.20">
    <property type="entry name" value="MFS general substrate transporter like domains"/>
    <property type="match status" value="1"/>
</dbReference>
<dbReference type="InterPro" id="IPR020846">
    <property type="entry name" value="MFS_dom"/>
</dbReference>
<evidence type="ECO:0000256" key="4">
    <source>
        <dbReference type="ARBA" id="ARBA00022989"/>
    </source>
</evidence>
<dbReference type="PANTHER" id="PTHR23513">
    <property type="entry name" value="INTEGRAL MEMBRANE EFFLUX PROTEIN-RELATED"/>
    <property type="match status" value="1"/>
</dbReference>
<keyword evidence="5 6" id="KW-0472">Membrane</keyword>
<comment type="caution">
    <text evidence="8">The sequence shown here is derived from an EMBL/GenBank/DDBJ whole genome shotgun (WGS) entry which is preliminary data.</text>
</comment>
<dbReference type="Proteomes" id="UP001569428">
    <property type="component" value="Unassembled WGS sequence"/>
</dbReference>
<keyword evidence="2" id="KW-1003">Cell membrane</keyword>
<name>A0ABV4P6S4_9GAMM</name>
<keyword evidence="3 6" id="KW-0812">Transmembrane</keyword>
<feature type="transmembrane region" description="Helical" evidence="6">
    <location>
        <begin position="154"/>
        <end position="175"/>
    </location>
</feature>
<feature type="transmembrane region" description="Helical" evidence="6">
    <location>
        <begin position="395"/>
        <end position="414"/>
    </location>
</feature>
<dbReference type="RefSeq" id="WP_371841623.1">
    <property type="nucleotide sequence ID" value="NZ_JBGMEK010000142.1"/>
</dbReference>